<dbReference type="EMBL" id="JAKLWS010000008">
    <property type="protein sequence ID" value="MCG2588615.1"/>
    <property type="molecule type" value="Genomic_DNA"/>
</dbReference>
<accession>A0ABS9KCQ7</accession>
<feature type="transmembrane region" description="Helical" evidence="1">
    <location>
        <begin position="396"/>
        <end position="415"/>
    </location>
</feature>
<protein>
    <submittedName>
        <fullName evidence="2">AbgT family transporter</fullName>
    </submittedName>
</protein>
<dbReference type="Proteomes" id="UP001165366">
    <property type="component" value="Unassembled WGS sequence"/>
</dbReference>
<name>A0ABS9KCQ7_9BACT</name>
<comment type="caution">
    <text evidence="2">The sequence shown here is derived from an EMBL/GenBank/DDBJ whole genome shotgun (WGS) entry which is preliminary data.</text>
</comment>
<feature type="transmembrane region" description="Helical" evidence="1">
    <location>
        <begin position="213"/>
        <end position="233"/>
    </location>
</feature>
<feature type="transmembrane region" description="Helical" evidence="1">
    <location>
        <begin position="314"/>
        <end position="333"/>
    </location>
</feature>
<reference evidence="2" key="2">
    <citation type="submission" date="2024-05" db="EMBL/GenBank/DDBJ databases">
        <title>Rhodohalobacter halophilus gen. nov., sp. nov., a moderately halophilic member of the family Balneolaceae.</title>
        <authorList>
            <person name="Xia J."/>
        </authorList>
    </citation>
    <scope>NUCLEOTIDE SEQUENCE</scope>
    <source>
        <strain evidence="2">WB101</strain>
    </source>
</reference>
<evidence type="ECO:0000313" key="2">
    <source>
        <dbReference type="EMBL" id="MCG2588615.1"/>
    </source>
</evidence>
<feature type="transmembrane region" description="Helical" evidence="1">
    <location>
        <begin position="189"/>
        <end position="206"/>
    </location>
</feature>
<keyword evidence="1" id="KW-0472">Membrane</keyword>
<organism evidence="2 3">
    <name type="scientific">Rhodohalobacter sulfatireducens</name>
    <dbReference type="NCBI Taxonomy" id="2911366"/>
    <lineage>
        <taxon>Bacteria</taxon>
        <taxon>Pseudomonadati</taxon>
        <taxon>Balneolota</taxon>
        <taxon>Balneolia</taxon>
        <taxon>Balneolales</taxon>
        <taxon>Balneolaceae</taxon>
        <taxon>Rhodohalobacter</taxon>
    </lineage>
</organism>
<keyword evidence="1" id="KW-1133">Transmembrane helix</keyword>
<keyword evidence="1" id="KW-0812">Transmembrane</keyword>
<dbReference type="PANTHER" id="PTHR30282">
    <property type="entry name" value="P-AMINOBENZOYL GLUTAMATE TRANSPORTER"/>
    <property type="match status" value="1"/>
</dbReference>
<feature type="transmembrane region" description="Helical" evidence="1">
    <location>
        <begin position="353"/>
        <end position="375"/>
    </location>
</feature>
<sequence length="574" mass="62378">MESTKKRNIEKTTPPERDDKKTLFTRFLDFVEWLGNLLPHPVTLFALFALGVVLFSGIADWLDWSAPDPRPEGAPGRAPDGIIEPVSLLNGEGLRRIVVNLVDNFTSFAPLGVVLVALLGVGVAEHSGLIGACIRGIVLKAASFKPKGTDKGGFAGIYYRVINFVITPKNLVTIAICFAAVVSNTASEMGYVVLVPLAAVIFHSMGRHPLAGLACAFACVSGGYSANLLIGTIDPLLAGLTQEAANLIDPEYSIHAAVNWYFMFISTFLITGLGTFVTLRIVEPKLGTYSEEMAMEDLSEEASMDPLSAQEIKALKWTGLSVLLMFVVLALTIVPENGVLRNPETGEMLNSPFLDGIVTFIFICFLIPGFVYGRVMGTMKNDRDVIKGMSQAMSTLGLYIVIVFFAAQFVAYFGWSNLGQIFAVKGAQFLQDIGMTGPIIFIGFILVSGSVNLMLGSASAQWAVTAPIFVPMLMLIGYSPEVIQAAYRIGDSVTNIITPMMSYFGLILAFANRYDKDLGIGTIISMMLPYSIFFFLGWMILFYVWVFGLGFPVGPEAPTYYMIESISPELQEGM</sequence>
<dbReference type="InterPro" id="IPR004697">
    <property type="entry name" value="AbgT"/>
</dbReference>
<feature type="transmembrane region" description="Helical" evidence="1">
    <location>
        <begin position="462"/>
        <end position="480"/>
    </location>
</feature>
<evidence type="ECO:0000256" key="1">
    <source>
        <dbReference type="SAM" id="Phobius"/>
    </source>
</evidence>
<evidence type="ECO:0000313" key="3">
    <source>
        <dbReference type="Proteomes" id="UP001165366"/>
    </source>
</evidence>
<dbReference type="RefSeq" id="WP_237853455.1">
    <property type="nucleotide sequence ID" value="NZ_JAKLWS010000008.1"/>
</dbReference>
<feature type="transmembrane region" description="Helical" evidence="1">
    <location>
        <begin position="42"/>
        <end position="62"/>
    </location>
</feature>
<proteinExistence type="predicted"/>
<feature type="transmembrane region" description="Helical" evidence="1">
    <location>
        <begin position="492"/>
        <end position="511"/>
    </location>
</feature>
<dbReference type="PANTHER" id="PTHR30282:SF0">
    <property type="entry name" value="P-AMINOBENZOYL-GLUTAMATE TRANSPORT PROTEIN"/>
    <property type="match status" value="1"/>
</dbReference>
<gene>
    <name evidence="2" type="ORF">L6773_08570</name>
</gene>
<feature type="transmembrane region" description="Helical" evidence="1">
    <location>
        <begin position="523"/>
        <end position="546"/>
    </location>
</feature>
<feature type="transmembrane region" description="Helical" evidence="1">
    <location>
        <begin position="260"/>
        <end position="282"/>
    </location>
</feature>
<feature type="transmembrane region" description="Helical" evidence="1">
    <location>
        <begin position="157"/>
        <end position="183"/>
    </location>
</feature>
<dbReference type="Pfam" id="PF03806">
    <property type="entry name" value="ABG_transport"/>
    <property type="match status" value="2"/>
</dbReference>
<feature type="transmembrane region" description="Helical" evidence="1">
    <location>
        <begin position="108"/>
        <end position="137"/>
    </location>
</feature>
<reference evidence="2" key="1">
    <citation type="submission" date="2022-01" db="EMBL/GenBank/DDBJ databases">
        <authorList>
            <person name="Wang Y."/>
        </authorList>
    </citation>
    <scope>NUCLEOTIDE SEQUENCE</scope>
    <source>
        <strain evidence="2">WB101</strain>
    </source>
</reference>
<keyword evidence="3" id="KW-1185">Reference proteome</keyword>
<feature type="transmembrane region" description="Helical" evidence="1">
    <location>
        <begin position="435"/>
        <end position="455"/>
    </location>
</feature>